<dbReference type="Pfam" id="PF00109">
    <property type="entry name" value="ketoacyl-synt"/>
    <property type="match status" value="1"/>
</dbReference>
<dbReference type="InterPro" id="IPR014031">
    <property type="entry name" value="Ketoacyl_synth_C"/>
</dbReference>
<keyword evidence="2" id="KW-0596">Phosphopantetheine</keyword>
<dbReference type="Gene3D" id="3.40.47.10">
    <property type="match status" value="1"/>
</dbReference>
<dbReference type="SMART" id="SM00825">
    <property type="entry name" value="PKS_KS"/>
    <property type="match status" value="1"/>
</dbReference>
<evidence type="ECO:0000256" key="5">
    <source>
        <dbReference type="ARBA" id="ARBA00023194"/>
    </source>
</evidence>
<dbReference type="InterPro" id="IPR014030">
    <property type="entry name" value="Ketoacyl_synth_N"/>
</dbReference>
<feature type="domain" description="PKS/mFAS DH" evidence="12">
    <location>
        <begin position="905"/>
        <end position="1189"/>
    </location>
</feature>
<dbReference type="Pfam" id="PF14765">
    <property type="entry name" value="PS-DH"/>
    <property type="match status" value="1"/>
</dbReference>
<dbReference type="InterPro" id="IPR042104">
    <property type="entry name" value="PKS_dehydratase_sf"/>
</dbReference>
<proteinExistence type="predicted"/>
<dbReference type="InterPro" id="IPR014043">
    <property type="entry name" value="Acyl_transferase_dom"/>
</dbReference>
<dbReference type="PROSITE" id="PS50075">
    <property type="entry name" value="CARRIER"/>
    <property type="match status" value="1"/>
</dbReference>
<dbReference type="PANTHER" id="PTHR43775:SF37">
    <property type="entry name" value="SI:DKEY-61P9.11"/>
    <property type="match status" value="1"/>
</dbReference>
<dbReference type="InterPro" id="IPR036291">
    <property type="entry name" value="NAD(P)-bd_dom_sf"/>
</dbReference>
<dbReference type="SMART" id="SM00823">
    <property type="entry name" value="PKS_PP"/>
    <property type="match status" value="1"/>
</dbReference>
<dbReference type="GO" id="GO:0005737">
    <property type="term" value="C:cytoplasm"/>
    <property type="evidence" value="ECO:0007669"/>
    <property type="project" value="TreeGrafter"/>
</dbReference>
<evidence type="ECO:0000256" key="7">
    <source>
        <dbReference type="ARBA" id="ARBA00023315"/>
    </source>
</evidence>
<comment type="pathway">
    <text evidence="1">Antibiotic biosynthesis.</text>
</comment>
<dbReference type="GO" id="GO:0016491">
    <property type="term" value="F:oxidoreductase activity"/>
    <property type="evidence" value="ECO:0007669"/>
    <property type="project" value="InterPro"/>
</dbReference>
<keyword evidence="5" id="KW-0045">Antibiotic biosynthesis</keyword>
<dbReference type="STRING" id="1343740.M271_05860"/>
<dbReference type="PROSITE" id="PS52004">
    <property type="entry name" value="KS3_2"/>
    <property type="match status" value="1"/>
</dbReference>
<evidence type="ECO:0000256" key="6">
    <source>
        <dbReference type="ARBA" id="ARBA00023268"/>
    </source>
</evidence>
<dbReference type="Pfam" id="PF21089">
    <property type="entry name" value="PKS_DH_N"/>
    <property type="match status" value="1"/>
</dbReference>
<feature type="compositionally biased region" description="Gly residues" evidence="9">
    <location>
        <begin position="1371"/>
        <end position="1383"/>
    </location>
</feature>
<dbReference type="PANTHER" id="PTHR43775">
    <property type="entry name" value="FATTY ACID SYNTHASE"/>
    <property type="match status" value="1"/>
</dbReference>
<dbReference type="FunFam" id="3.40.47.10:FF:000019">
    <property type="entry name" value="Polyketide synthase type I"/>
    <property type="match status" value="1"/>
</dbReference>
<dbReference type="Gene3D" id="3.40.366.10">
    <property type="entry name" value="Malonyl-Coenzyme A Acyl Carrier Protein, domain 2"/>
    <property type="match status" value="1"/>
</dbReference>
<dbReference type="Pfam" id="PF02801">
    <property type="entry name" value="Ketoacyl-synt_C"/>
    <property type="match status" value="1"/>
</dbReference>
<evidence type="ECO:0000313" key="14">
    <source>
        <dbReference type="Proteomes" id="UP000281594"/>
    </source>
</evidence>
<dbReference type="InterPro" id="IPR049900">
    <property type="entry name" value="PKS_mFAS_DH"/>
</dbReference>
<dbReference type="SMART" id="SM00827">
    <property type="entry name" value="PKS_AT"/>
    <property type="match status" value="1"/>
</dbReference>
<dbReference type="InterPro" id="IPR009081">
    <property type="entry name" value="PP-bd_ACP"/>
</dbReference>
<dbReference type="EMBL" id="QYCY01000002">
    <property type="protein sequence ID" value="RLV75073.1"/>
    <property type="molecule type" value="Genomic_DNA"/>
</dbReference>
<keyword evidence="6" id="KW-0511">Multifunctional enzyme</keyword>
<dbReference type="GO" id="GO:0071770">
    <property type="term" value="P:DIM/DIP cell wall layer assembly"/>
    <property type="evidence" value="ECO:0007669"/>
    <property type="project" value="TreeGrafter"/>
</dbReference>
<dbReference type="InterPro" id="IPR016039">
    <property type="entry name" value="Thiolase-like"/>
</dbReference>
<keyword evidence="4" id="KW-0808">Transferase</keyword>
<dbReference type="SUPFAM" id="SSF52151">
    <property type="entry name" value="FabD/lysophospholipase-like"/>
    <property type="match status" value="1"/>
</dbReference>
<evidence type="ECO:0000256" key="2">
    <source>
        <dbReference type="ARBA" id="ARBA00022450"/>
    </source>
</evidence>
<comment type="caution">
    <text evidence="13">The sequence shown here is derived from an EMBL/GenBank/DDBJ whole genome shotgun (WGS) entry which is preliminary data.</text>
</comment>
<dbReference type="Gene3D" id="3.90.180.10">
    <property type="entry name" value="Medium-chain alcohol dehydrogenases, catalytic domain"/>
    <property type="match status" value="1"/>
</dbReference>
<feature type="compositionally biased region" description="Gly residues" evidence="9">
    <location>
        <begin position="1285"/>
        <end position="1306"/>
    </location>
</feature>
<evidence type="ECO:0000259" key="10">
    <source>
        <dbReference type="PROSITE" id="PS50075"/>
    </source>
</evidence>
<evidence type="ECO:0000259" key="12">
    <source>
        <dbReference type="PROSITE" id="PS52019"/>
    </source>
</evidence>
<dbReference type="Proteomes" id="UP000281594">
    <property type="component" value="Unassembled WGS sequence"/>
</dbReference>
<dbReference type="InterPro" id="IPR011032">
    <property type="entry name" value="GroES-like_sf"/>
</dbReference>
<dbReference type="CDD" id="cd05195">
    <property type="entry name" value="enoyl_red"/>
    <property type="match status" value="1"/>
</dbReference>
<name>A0A3L8R7T5_STRRN</name>
<feature type="compositionally biased region" description="Low complexity" evidence="9">
    <location>
        <begin position="1384"/>
        <end position="1397"/>
    </location>
</feature>
<gene>
    <name evidence="13" type="ORF">D3C57_137645</name>
</gene>
<keyword evidence="7" id="KW-0012">Acyltransferase</keyword>
<dbReference type="SUPFAM" id="SSF51735">
    <property type="entry name" value="NAD(P)-binding Rossmann-fold domains"/>
    <property type="match status" value="4"/>
</dbReference>
<evidence type="ECO:0000256" key="8">
    <source>
        <dbReference type="PROSITE-ProRule" id="PRU01363"/>
    </source>
</evidence>
<dbReference type="InterPro" id="IPR001227">
    <property type="entry name" value="Ac_transferase_dom_sf"/>
</dbReference>
<dbReference type="Pfam" id="PF13602">
    <property type="entry name" value="ADH_zinc_N_2"/>
    <property type="match status" value="1"/>
</dbReference>
<dbReference type="InterPro" id="IPR020807">
    <property type="entry name" value="PKS_DH"/>
</dbReference>
<dbReference type="InterPro" id="IPR013154">
    <property type="entry name" value="ADH-like_N"/>
</dbReference>
<evidence type="ECO:0000313" key="13">
    <source>
        <dbReference type="EMBL" id="RLV75073.1"/>
    </source>
</evidence>
<dbReference type="InterPro" id="IPR032821">
    <property type="entry name" value="PKS_assoc"/>
</dbReference>
<dbReference type="PROSITE" id="PS52019">
    <property type="entry name" value="PKS_MFAS_DH"/>
    <property type="match status" value="1"/>
</dbReference>
<feature type="domain" description="Ketosynthase family 3 (KS3)" evidence="11">
    <location>
        <begin position="12"/>
        <end position="433"/>
    </location>
</feature>
<dbReference type="CDD" id="cd00833">
    <property type="entry name" value="PKS"/>
    <property type="match status" value="1"/>
</dbReference>
<dbReference type="Pfam" id="PF16197">
    <property type="entry name" value="KAsynt_C_assoc"/>
    <property type="match status" value="1"/>
</dbReference>
<dbReference type="SUPFAM" id="SSF47336">
    <property type="entry name" value="ACP-like"/>
    <property type="match status" value="1"/>
</dbReference>
<dbReference type="InterPro" id="IPR006162">
    <property type="entry name" value="Ppantetheine_attach_site"/>
</dbReference>
<evidence type="ECO:0000256" key="3">
    <source>
        <dbReference type="ARBA" id="ARBA00022553"/>
    </source>
</evidence>
<dbReference type="PROSITE" id="PS00012">
    <property type="entry name" value="PHOSPHOPANTETHEINE"/>
    <property type="match status" value="1"/>
</dbReference>
<dbReference type="InterPro" id="IPR016035">
    <property type="entry name" value="Acyl_Trfase/lysoPLipase"/>
</dbReference>
<dbReference type="GO" id="GO:0004315">
    <property type="term" value="F:3-oxoacyl-[acyl-carrier-protein] synthase activity"/>
    <property type="evidence" value="ECO:0007669"/>
    <property type="project" value="InterPro"/>
</dbReference>
<dbReference type="GO" id="GO:0033068">
    <property type="term" value="P:macrolide biosynthetic process"/>
    <property type="evidence" value="ECO:0007669"/>
    <property type="project" value="UniProtKB-ARBA"/>
</dbReference>
<dbReference type="Gene3D" id="3.40.50.720">
    <property type="entry name" value="NAD(P)-binding Rossmann-like Domain"/>
    <property type="match status" value="4"/>
</dbReference>
<feature type="region of interest" description="C-terminal hotdog fold" evidence="8">
    <location>
        <begin position="1044"/>
        <end position="1189"/>
    </location>
</feature>
<feature type="region of interest" description="N-terminal hotdog fold" evidence="8">
    <location>
        <begin position="905"/>
        <end position="1029"/>
    </location>
</feature>
<dbReference type="InterPro" id="IPR049551">
    <property type="entry name" value="PKS_DH_C"/>
</dbReference>
<feature type="region of interest" description="Disordered" evidence="9">
    <location>
        <begin position="1282"/>
        <end position="1306"/>
    </location>
</feature>
<dbReference type="RefSeq" id="WP_243146397.1">
    <property type="nucleotide sequence ID" value="NZ_CP085193.1"/>
</dbReference>
<dbReference type="SUPFAM" id="SSF50129">
    <property type="entry name" value="GroES-like"/>
    <property type="match status" value="1"/>
</dbReference>
<evidence type="ECO:0000259" key="11">
    <source>
        <dbReference type="PROSITE" id="PS52004"/>
    </source>
</evidence>
<reference evidence="13 14" key="1">
    <citation type="journal article" date="2018" name="J. Biol. Chem.">
        <title>Discovery of the actinoplanic acid pathway in Streptomyces rapamycinicus reveals a genetically conserved synergism with rapamycin.</title>
        <authorList>
            <person name="Mrak P."/>
            <person name="Krastel P."/>
            <person name="Pivk Lukancic P."/>
            <person name="Tao J."/>
            <person name="Pistorius D."/>
            <person name="Moore C.M."/>
        </authorList>
    </citation>
    <scope>NUCLEOTIDE SEQUENCE [LARGE SCALE GENOMIC DNA]</scope>
    <source>
        <strain evidence="13 14">NRRL 5491</strain>
    </source>
</reference>
<evidence type="ECO:0000256" key="1">
    <source>
        <dbReference type="ARBA" id="ARBA00004792"/>
    </source>
</evidence>
<sequence length="2241" mass="233779">MRQHTPAPGRSPGRIAIVGMGCRLPGDTDSPAALWRLLADGRDAVGEPPAERAALWAADPATTARPAPAPPVRGGYLRDVAGFDADFFGVSGREADILDPQHRLLLEVAWEALEHAGMPPDKLGSTATGVFAGLSYNDYMNRLDRHPRELEGSALANGHCVATGRISYLLGLHGPSVALDTACSSSLVAVHLAVQALRAGECDLALAGGVTLMFEPRITRSFDRMGMLSHTGHCHAFDAAADGFVRGEGCGIVVLKRLTDALRDGDRILAVLRGSAVNQDGHSDGLAAPSAAAQRALYEKALGRAGVDPADVGMVEAHGTGTPVGDPVEFTSLAQVYGTGRDRCALASVKTNLGHLEPAAGVTGLIKAVLCLGRAQIPPNLHFTRWNPDIAAEGTRFFIPRELTHWPVRTGPRLAAVSSFGFSGTNAHVVLEQPPAPASRPTSPRPRPATRAVPQVFLVPAGSPAVLPGAARRMADWLEGGGADTPLRDIAHTLALRRGAGRGRLGVITASRAELVGSLRAFADGQAHPAVVSGAVGAAVSRRPIWVFSGQGSQWPGMGRRLLETEPVFAEALAEADALIAAESGFSVLDIVRRGAPVTGCGRVQPVLFALQTALAATWRAHGVEPAGVIGHSMGEVAAAVVAGALSLADGAKVICRRSALLTRVAGRGAMATVGLGADEVQAELDSGGAAEAVTVAVMAAPGSTVVAGDTAHIERLVAGWQARSVPAAPIAVDVASHSPQVDPLLADLRTALADLDPRRPEVPFYTTVLDDPHTPPAFDADYWCANLRHPVRFSAAVAAAAADRHLVYVEISPHPVITHPVLVGLAGLVEDPVVLPTLRREADEPTTFRTHLAALHCAGVPVDWSVLYADAALADVPPITFDRTRHWADAPLPAPAPADTTSAGALPGAHLEVPGEPVRHSWRARTGTAALPWLDDHRVHGAPVLPGAVSYALALTAACEVFGAGPEEAEVTDLHFRELLRLADHTDLSTTVTLAATDRAECEIFGRDEDGAWVRQATAVLRGLAVPPRSRAASVRTLALRHPVPIEAEALYANLRARGVAHGPAFQGITEVSASRQGNSFWARVRIPEAAREPGHGLRVHPVLVDLCAQLLIAGLLDEGDRRLLLPARMRCVRVLGDPETAVYGHARLAETTPGAIIGHVRLLDADGRPVLAVDGLRIVHRAVERAAEVDQWFLEVGWRRAARPPATRPPGRWLIVGEADGTARPVAAALRAAGATARVWEAPLTDEGLDVFRDALTNRLTRPGERPRAVVFVCGPHPAEGGPHLGGDGARPGEGGAHPAGGGAHPAVCGPHSAGGGAYPAVCGPHSAGGGAYPGGDGARPGEGGPHSAGDGPHSAEGGAHLAVCGPRPGEGGPHPAGGGAHSAEGGAYSAEGGPYPAGGGAEDGLRRTRRLLAAAQALTARFPEPPRLYAATSGARTVTPGDLGDPGQSALRGVLRVLALEHPELRATSVDTDPAAPDQLADTLAAELLADGPEDEIALRDGARYTAELDHAPLTDTERTTAAARTVRCGTDGFRLRAGRLGDLGSLELTTTPRRPAGPGEVELRVLAAGLNFRDVLTAMGLLPGDEDIRYRLGFECAGEVSAVGPGVDHLRAGDRVVAADVHGGAFGSYTVVPADRTVPLPEGLDPHTAAGLPIAFLTAWYALRHIGRVSAGERVLIHSATGGTGLAAIAVARLLGAEVLATAGSEEKRRFLRGMGVARVMDSRSLDFRDEIMEATGGEGVDVVLNSLSGAAIRAGLECLRPFGRFVELGVRDILSDAPLGLAPLRHNITFSTVDLRELQLDRPREYAAMLREVLTAIGEGRLKPLRCTTYPLAAVTDAFRQMAGARHIGKLVLSIPQEGRVDAVLPDGPRTVRDGGTYIVTGGLRGLGLATARWLARQGAGHLVLNGRTAPVGAAARTLAELSAAGTRITVVTGDIARPDTAERLVAAATSGEGASLHGVVHSAMVLDDAAVANIREDQLRRVWAPKATGAWRLHRATEGHRLDWFAVYSSMASLLGNAGQGAYAAANAWLDGFAAWRSARGLPTLAVNWGPWGETGVATGFADRGYQTIPTDEGLRALGALLAHRRVQTGVIPGEPATWIPATGRRSSLFAPLLPGDDAPAATRESTGDIRARLAALPAGPARRTALESYLTEHIRAVLRLSSTTLDPRTPLKSLGFDSLLAMELRVRLETGLSIKLAGNFVWRHPTVEALAAGLAQQLELDPADRPEERLGAPG</sequence>
<feature type="region of interest" description="Disordered" evidence="9">
    <location>
        <begin position="1336"/>
        <end position="1406"/>
    </location>
</feature>
<dbReference type="InterPro" id="IPR020841">
    <property type="entry name" value="PKS_Beta-ketoAc_synthase_dom"/>
</dbReference>
<feature type="active site" description="Proton acceptor; for dehydratase activity" evidence="8">
    <location>
        <position position="938"/>
    </location>
</feature>
<dbReference type="Gene3D" id="3.10.129.110">
    <property type="entry name" value="Polyketide synthase dehydratase"/>
    <property type="match status" value="1"/>
</dbReference>
<dbReference type="GO" id="GO:0006633">
    <property type="term" value="P:fatty acid biosynthetic process"/>
    <property type="evidence" value="ECO:0007669"/>
    <property type="project" value="InterPro"/>
</dbReference>
<dbReference type="Pfam" id="PF08240">
    <property type="entry name" value="ADH_N"/>
    <property type="match status" value="1"/>
</dbReference>
<organism evidence="13 14">
    <name type="scientific">Streptomyces rapamycinicus (strain ATCC 29253 / DSM 41530 / NRRL 5491 / AYB-994)</name>
    <name type="common">Streptomyces hygroscopicus (strain ATCC 29253)</name>
    <dbReference type="NCBI Taxonomy" id="1343740"/>
    <lineage>
        <taxon>Bacteria</taxon>
        <taxon>Bacillati</taxon>
        <taxon>Actinomycetota</taxon>
        <taxon>Actinomycetes</taxon>
        <taxon>Kitasatosporales</taxon>
        <taxon>Streptomycetaceae</taxon>
        <taxon>Streptomyces</taxon>
        <taxon>Streptomyces violaceusniger group</taxon>
    </lineage>
</organism>
<dbReference type="Pfam" id="PF00550">
    <property type="entry name" value="PP-binding"/>
    <property type="match status" value="1"/>
</dbReference>
<dbReference type="FunFam" id="3.40.50.720:FF:000209">
    <property type="entry name" value="Polyketide synthase Pks12"/>
    <property type="match status" value="1"/>
</dbReference>
<keyword evidence="3" id="KW-0597">Phosphoprotein</keyword>
<protein>
    <submittedName>
        <fullName evidence="13">Polyketide synthase</fullName>
    </submittedName>
</protein>
<evidence type="ECO:0000256" key="4">
    <source>
        <dbReference type="ARBA" id="ARBA00022679"/>
    </source>
</evidence>
<dbReference type="GO" id="GO:0031177">
    <property type="term" value="F:phosphopantetheine binding"/>
    <property type="evidence" value="ECO:0007669"/>
    <property type="project" value="InterPro"/>
</dbReference>
<dbReference type="InterPro" id="IPR016036">
    <property type="entry name" value="Malonyl_transacylase_ACP-bd"/>
</dbReference>
<dbReference type="GO" id="GO:0004312">
    <property type="term" value="F:fatty acid synthase activity"/>
    <property type="evidence" value="ECO:0007669"/>
    <property type="project" value="TreeGrafter"/>
</dbReference>
<dbReference type="InterPro" id="IPR057326">
    <property type="entry name" value="KR_dom"/>
</dbReference>
<feature type="active site" description="Proton donor; for dehydratase activity" evidence="8">
    <location>
        <position position="1107"/>
    </location>
</feature>
<dbReference type="SMART" id="SM00829">
    <property type="entry name" value="PKS_ER"/>
    <property type="match status" value="1"/>
</dbReference>
<dbReference type="SUPFAM" id="SSF53901">
    <property type="entry name" value="Thiolase-like"/>
    <property type="match status" value="1"/>
</dbReference>
<dbReference type="InterPro" id="IPR020806">
    <property type="entry name" value="PKS_PP-bd"/>
</dbReference>
<evidence type="ECO:0000256" key="9">
    <source>
        <dbReference type="SAM" id="MobiDB-lite"/>
    </source>
</evidence>
<dbReference type="SUPFAM" id="SSF55048">
    <property type="entry name" value="Probable ACP-binding domain of malonyl-CoA ACP transacylase"/>
    <property type="match status" value="1"/>
</dbReference>
<dbReference type="SMART" id="SM00826">
    <property type="entry name" value="PKS_DH"/>
    <property type="match status" value="1"/>
</dbReference>
<dbReference type="Gene3D" id="1.10.1200.10">
    <property type="entry name" value="ACP-like"/>
    <property type="match status" value="1"/>
</dbReference>
<dbReference type="Gene3D" id="3.30.70.3290">
    <property type="match status" value="1"/>
</dbReference>
<feature type="compositionally biased region" description="Gly residues" evidence="9">
    <location>
        <begin position="1336"/>
        <end position="1349"/>
    </location>
</feature>
<dbReference type="PROSITE" id="PS00606">
    <property type="entry name" value="KS3_1"/>
    <property type="match status" value="1"/>
</dbReference>
<dbReference type="SMART" id="SM00822">
    <property type="entry name" value="PKS_KR"/>
    <property type="match status" value="1"/>
</dbReference>
<dbReference type="Pfam" id="PF08659">
    <property type="entry name" value="KR"/>
    <property type="match status" value="1"/>
</dbReference>
<dbReference type="InterPro" id="IPR013968">
    <property type="entry name" value="PKS_KR"/>
</dbReference>
<dbReference type="InterPro" id="IPR050091">
    <property type="entry name" value="PKS_NRPS_Biosynth_Enz"/>
</dbReference>
<dbReference type="Pfam" id="PF00698">
    <property type="entry name" value="Acyl_transf_1"/>
    <property type="match status" value="1"/>
</dbReference>
<dbReference type="GO" id="GO:0005886">
    <property type="term" value="C:plasma membrane"/>
    <property type="evidence" value="ECO:0007669"/>
    <property type="project" value="TreeGrafter"/>
</dbReference>
<accession>A0A3L8R7T5</accession>
<dbReference type="CDD" id="cd08955">
    <property type="entry name" value="KR_2_FAS_SDR_x"/>
    <property type="match status" value="1"/>
</dbReference>
<dbReference type="InterPro" id="IPR036736">
    <property type="entry name" value="ACP-like_sf"/>
</dbReference>
<dbReference type="InterPro" id="IPR018201">
    <property type="entry name" value="Ketoacyl_synth_AS"/>
</dbReference>
<dbReference type="InterPro" id="IPR049552">
    <property type="entry name" value="PKS_DH_N"/>
</dbReference>
<dbReference type="InterPro" id="IPR020843">
    <property type="entry name" value="ER"/>
</dbReference>
<feature type="domain" description="Carrier" evidence="10">
    <location>
        <begin position="2148"/>
        <end position="2225"/>
    </location>
</feature>